<comment type="caution">
    <text evidence="4">The sequence shown here is derived from an EMBL/GenBank/DDBJ whole genome shotgun (WGS) entry which is preliminary data.</text>
</comment>
<dbReference type="Pfam" id="PF01315">
    <property type="entry name" value="Ald_Xan_dh_C"/>
    <property type="match status" value="1"/>
</dbReference>
<dbReference type="GO" id="GO:0016491">
    <property type="term" value="F:oxidoreductase activity"/>
    <property type="evidence" value="ECO:0007669"/>
    <property type="project" value="UniProtKB-KW"/>
</dbReference>
<dbReference type="Pfam" id="PF02738">
    <property type="entry name" value="MoCoBD_1"/>
    <property type="match status" value="1"/>
</dbReference>
<dbReference type="OrthoDB" id="9758509at2"/>
<dbReference type="SMART" id="SM01008">
    <property type="entry name" value="Ald_Xan_dh_C"/>
    <property type="match status" value="1"/>
</dbReference>
<dbReference type="InterPro" id="IPR036856">
    <property type="entry name" value="Ald_Oxase/Xan_DH_a/b_sf"/>
</dbReference>
<feature type="domain" description="Aldehyde oxidase/xanthine dehydrogenase a/b hammerhead" evidence="3">
    <location>
        <begin position="26"/>
        <end position="135"/>
    </location>
</feature>
<dbReference type="PANTHER" id="PTHR11908">
    <property type="entry name" value="XANTHINE DEHYDROGENASE"/>
    <property type="match status" value="1"/>
</dbReference>
<keyword evidence="5" id="KW-1185">Reference proteome</keyword>
<evidence type="ECO:0000313" key="5">
    <source>
        <dbReference type="Proteomes" id="UP000282957"/>
    </source>
</evidence>
<dbReference type="InterPro" id="IPR046867">
    <property type="entry name" value="AldOxase/xan_DH_MoCoBD2"/>
</dbReference>
<dbReference type="EMBL" id="SACL01000007">
    <property type="protein sequence ID" value="RVT92309.1"/>
    <property type="molecule type" value="Genomic_DNA"/>
</dbReference>
<keyword evidence="1" id="KW-0500">Molybdenum</keyword>
<accession>A0A437M3N2</accession>
<reference evidence="4 5" key="1">
    <citation type="submission" date="2019-01" db="EMBL/GenBank/DDBJ databases">
        <authorList>
            <person name="Chen W.-M."/>
        </authorList>
    </citation>
    <scope>NUCLEOTIDE SEQUENCE [LARGE SCALE GENOMIC DNA]</scope>
    <source>
        <strain evidence="4 5">CCP-6</strain>
    </source>
</reference>
<dbReference type="SUPFAM" id="SSF56003">
    <property type="entry name" value="Molybdenum cofactor-binding domain"/>
    <property type="match status" value="1"/>
</dbReference>
<dbReference type="Gene3D" id="3.30.365.10">
    <property type="entry name" value="Aldehyde oxidase/xanthine dehydrogenase, molybdopterin binding domain"/>
    <property type="match status" value="4"/>
</dbReference>
<protein>
    <submittedName>
        <fullName evidence="4">Xanthine dehydrogenase family protein molybdopterin-binding subunit</fullName>
    </submittedName>
</protein>
<dbReference type="PANTHER" id="PTHR11908:SF132">
    <property type="entry name" value="ALDEHYDE OXIDASE 1-RELATED"/>
    <property type="match status" value="1"/>
</dbReference>
<name>A0A437M3N2_9PROT</name>
<gene>
    <name evidence="4" type="ORF">EOD42_19045</name>
</gene>
<organism evidence="4 5">
    <name type="scientific">Rhodovarius crocodyli</name>
    <dbReference type="NCBI Taxonomy" id="1979269"/>
    <lineage>
        <taxon>Bacteria</taxon>
        <taxon>Pseudomonadati</taxon>
        <taxon>Pseudomonadota</taxon>
        <taxon>Alphaproteobacteria</taxon>
        <taxon>Acetobacterales</taxon>
        <taxon>Roseomonadaceae</taxon>
        <taxon>Rhodovarius</taxon>
    </lineage>
</organism>
<evidence type="ECO:0000256" key="1">
    <source>
        <dbReference type="ARBA" id="ARBA00022505"/>
    </source>
</evidence>
<dbReference type="InterPro" id="IPR016208">
    <property type="entry name" value="Ald_Oxase/xanthine_DH-like"/>
</dbReference>
<dbReference type="InterPro" id="IPR037165">
    <property type="entry name" value="AldOxase/xan_DH_Mopterin-bd_sf"/>
</dbReference>
<dbReference type="InterPro" id="IPR000674">
    <property type="entry name" value="Ald_Oxase/Xan_DH_a/b"/>
</dbReference>
<dbReference type="AlphaFoldDB" id="A0A437M3N2"/>
<dbReference type="Proteomes" id="UP000282957">
    <property type="component" value="Unassembled WGS sequence"/>
</dbReference>
<evidence type="ECO:0000256" key="2">
    <source>
        <dbReference type="ARBA" id="ARBA00023002"/>
    </source>
</evidence>
<evidence type="ECO:0000259" key="3">
    <source>
        <dbReference type="SMART" id="SM01008"/>
    </source>
</evidence>
<dbReference type="Gene3D" id="3.90.1170.50">
    <property type="entry name" value="Aldehyde oxidase/xanthine dehydrogenase, a/b hammerhead"/>
    <property type="match status" value="1"/>
</dbReference>
<dbReference type="SUPFAM" id="SSF54665">
    <property type="entry name" value="CO dehydrogenase molybdoprotein N-domain-like"/>
    <property type="match status" value="1"/>
</dbReference>
<dbReference type="InterPro" id="IPR008274">
    <property type="entry name" value="AldOxase/xan_DH_MoCoBD1"/>
</dbReference>
<proteinExistence type="predicted"/>
<keyword evidence="2" id="KW-0560">Oxidoreductase</keyword>
<dbReference type="GO" id="GO:0005506">
    <property type="term" value="F:iron ion binding"/>
    <property type="evidence" value="ECO:0007669"/>
    <property type="project" value="InterPro"/>
</dbReference>
<sequence length="780" mass="83388">MAGLPDEPMNWIGRNIPRLEDPALVRGEGRFVADIAVGSRAVVFVRSPVAAGVIRGIEKPDLPRGVLVITGGDVAALKPIVPRLGRFNYVAIEQPILPRDRVHYVGQPVVAVVAPTQREAEDIADAVFLDIEPEQAVVDLDSAAGPGAPVVHPMAPTNTIVEGRIRTPGLDAVLAESTIVEIDVRSRRQNASPMETRGGAASFDKASGRVSLHASVQMPHMLRTGIADCIGMPEADLRVVAPDVGGGFGQKMSLFPEYVLLVWLARKYRTEVAWIEDRRENLIASAHSRDQHHIVRGAFDGQGVMRGLDVEILANIGAFSCYPTTCGVEPLMALAEYAGPYKVAEYGTHARGITTNTAVMAPYRGVSRPVVSFALERLMEVAAKRLNIDPIEIRRRNLVTVFPHRTPTNMVLDEASYLETMEKAVEVADLPGFRARQQAAREQGRYLGIGFSVINERTGYGTPAFAARSMEITPGYERVEICMTPSGEVEARIGASPHGQGLRTTLAQIIAEEVGVDVQRIRIIHGDTDRTPYGWGTFASRSLVIAGGASKLAAGKLAQKLKRAAAVLLQGEESQVRLEAGMALIPGGASISLDTIARTVYHSAGPISEKIGYDLNEAATYDPEGTFSNACHVAVVEVDAETGNTRILRYIVVEDAGRLINPMIVDGQVQGGVAQGIGNALLEEIIYDADGNILTGSFADFIPPTMAEVPDIEVHHLATLTGATVLQAKGVGEGGSIAAPAAVINAICDALQPFGVQLFEMPATPQRVRAAIRAAQETSP</sequence>
<dbReference type="RefSeq" id="WP_127789163.1">
    <property type="nucleotide sequence ID" value="NZ_SACL01000007.1"/>
</dbReference>
<evidence type="ECO:0000313" key="4">
    <source>
        <dbReference type="EMBL" id="RVT92309.1"/>
    </source>
</evidence>
<dbReference type="Pfam" id="PF20256">
    <property type="entry name" value="MoCoBD_2"/>
    <property type="match status" value="1"/>
</dbReference>